<accession>A0A1M4EIZ4</accession>
<organism evidence="1">
    <name type="scientific">Nonomuraea gerenzanensis</name>
    <dbReference type="NCBI Taxonomy" id="93944"/>
    <lineage>
        <taxon>Bacteria</taxon>
        <taxon>Bacillati</taxon>
        <taxon>Actinomycetota</taxon>
        <taxon>Actinomycetes</taxon>
        <taxon>Streptosporangiales</taxon>
        <taxon>Streptosporangiaceae</taxon>
        <taxon>Nonomuraea</taxon>
    </lineage>
</organism>
<evidence type="ECO:0000313" key="1">
    <source>
        <dbReference type="EMBL" id="SBO98648.1"/>
    </source>
</evidence>
<dbReference type="AlphaFoldDB" id="A0A1M4EIZ4"/>
<sequence>MAFVVPAGEAQAACTERCILQTTTCSGGICCAVYKCWRSDCSVYIRKQCA</sequence>
<dbReference type="EMBL" id="LT559118">
    <property type="protein sequence ID" value="SBO98648.1"/>
    <property type="molecule type" value="Genomic_DNA"/>
</dbReference>
<name>A0A1M4EIZ4_9ACTN</name>
<protein>
    <submittedName>
        <fullName evidence="1">Uncharacterized protein</fullName>
    </submittedName>
</protein>
<gene>
    <name evidence="1" type="ORF">BN4615_P8164</name>
</gene>
<reference evidence="1" key="1">
    <citation type="submission" date="2016-04" db="EMBL/GenBank/DDBJ databases">
        <authorList>
            <person name="Evans L.H."/>
            <person name="Alamgir A."/>
            <person name="Owens N."/>
            <person name="Weber N.D."/>
            <person name="Virtaneva K."/>
            <person name="Barbian K."/>
            <person name="Babar A."/>
            <person name="Rosenke K."/>
        </authorList>
    </citation>
    <scope>NUCLEOTIDE SEQUENCE</scope>
    <source>
        <strain evidence="1">Nono1</strain>
    </source>
</reference>
<proteinExistence type="predicted"/>